<dbReference type="EMBL" id="RKMZ01000007">
    <property type="protein sequence ID" value="ROX31369.1"/>
    <property type="molecule type" value="Genomic_DNA"/>
</dbReference>
<keyword evidence="2" id="KW-1133">Transmembrane helix</keyword>
<organism evidence="8 15">
    <name type="scientific">Enterococcus faecalis</name>
    <name type="common">Streptococcus faecalis</name>
    <dbReference type="NCBI Taxonomy" id="1351"/>
    <lineage>
        <taxon>Bacteria</taxon>
        <taxon>Bacillati</taxon>
        <taxon>Bacillota</taxon>
        <taxon>Bacilli</taxon>
        <taxon>Lactobacillales</taxon>
        <taxon>Enterococcaceae</taxon>
        <taxon>Enterococcus</taxon>
    </lineage>
</organism>
<evidence type="ECO:0000313" key="8">
    <source>
        <dbReference type="EMBL" id="RYU28789.1"/>
    </source>
</evidence>
<dbReference type="EMBL" id="UGIX01000001">
    <property type="protein sequence ID" value="STP65906.1"/>
    <property type="molecule type" value="Genomic_DNA"/>
</dbReference>
<reference evidence="3" key="10">
    <citation type="submission" date="2023-03" db="EMBL/GenBank/DDBJ databases">
        <authorList>
            <person name="Zajac M."/>
            <person name="Kwit R."/>
            <person name="Wasyl D."/>
        </authorList>
    </citation>
    <scope>NUCLEOTIDE SEQUENCE</scope>
    <source>
        <strain evidence="3">691B_2</strain>
    </source>
</reference>
<evidence type="ECO:0000313" key="13">
    <source>
        <dbReference type="Proteomes" id="UP000254396"/>
    </source>
</evidence>
<dbReference type="GeneID" id="60894227"/>
<keyword evidence="1" id="KW-0175">Coiled coil</keyword>
<reference evidence="3" key="7">
    <citation type="journal article" date="2023" name="Pathogens">
        <title>Prevalence of Enterococcus spp. and the Whole-Genome Characteristics of Enterococcus faecium and Enterococcus faecalis Strains Isolated from Free-Living Birds in Poland.</title>
        <authorList>
            <person name="Kwit R."/>
            <person name="Zajac M."/>
            <person name="Smialowska-Weglinska A."/>
            <person name="Skarzynska M."/>
            <person name="Bomba A."/>
            <person name="Lalak A."/>
            <person name="Skrzypiec E."/>
            <person name="Wojdat D."/>
            <person name="Koza W."/>
            <person name="Mikos-Wojewoda E."/>
            <person name="Pasim P."/>
            <person name="Skora M."/>
            <person name="Polak M."/>
            <person name="Wiacek J."/>
            <person name="Wasyl D."/>
        </authorList>
    </citation>
    <scope>NUCLEOTIDE SEQUENCE</scope>
    <source>
        <strain evidence="3">691B_2</strain>
    </source>
</reference>
<dbReference type="Proteomes" id="UP001222182">
    <property type="component" value="Chromosome"/>
</dbReference>
<reference evidence="10 18" key="8">
    <citation type="submission" date="2023-02" db="EMBL/GenBank/DDBJ databases">
        <title>Results of the 2020 Genomic Proficiency Test for the network of European Union Reference Laboratory for Antimicrobial Resistance assessing whole genome sequencing capacities.</title>
        <authorList>
            <person name="Hoffmann M."/>
            <person name="Luo Y."/>
            <person name="Sorensen L.H."/>
            <person name="Pedersen S.K."/>
            <person name="Hendriksen R.S."/>
        </authorList>
    </citation>
    <scope>NUCLEOTIDE SEQUENCE [LARGE SCALE GENOMIC DNA]</scope>
    <source>
        <strain evidence="10 18">GENOMIC22-006</strain>
    </source>
</reference>
<reference evidence="8 15" key="4">
    <citation type="submission" date="2019-02" db="EMBL/GenBank/DDBJ databases">
        <title>From farm to fork: dissemination of Tn554::fexA-optrA in linezolid-resistant Enterococcus faecalis clones from chicken feces and meat in Tunisia.</title>
        <authorList>
            <person name="Tedim A.P."/>
            <person name="Elghaieb H."/>
            <person name="Abbassi M.S."/>
            <person name="Novais C."/>
            <person name="Hassen A."/>
            <person name="Peixe L."/>
            <person name="Freitas A.R."/>
        </authorList>
    </citation>
    <scope>NUCLEOTIDE SEQUENCE [LARGE SCALE GENOMIC DNA]</scope>
    <source>
        <strain evidence="8 15">728T</strain>
    </source>
</reference>
<dbReference type="EMBL" id="SEWT01000020">
    <property type="protein sequence ID" value="RYU28789.1"/>
    <property type="molecule type" value="Genomic_DNA"/>
</dbReference>
<reference evidence="4 16" key="5">
    <citation type="submission" date="2019-04" db="EMBL/GenBank/DDBJ databases">
        <title>Step-wise assembly of the neonatal virome modulated by breast feeding.</title>
        <authorList>
            <person name="Liang G."/>
            <person name="Bushman F."/>
        </authorList>
    </citation>
    <scope>NUCLEOTIDE SEQUENCE [LARGE SCALE GENOMIC DNA]</scope>
    <source>
        <strain evidence="4 16">E3754</strain>
    </source>
</reference>
<dbReference type="EMBL" id="CP119159">
    <property type="protein sequence ID" value="WEH21808.1"/>
    <property type="molecule type" value="Genomic_DNA"/>
</dbReference>
<evidence type="ECO:0000256" key="1">
    <source>
        <dbReference type="SAM" id="Coils"/>
    </source>
</evidence>
<reference evidence="6 17" key="6">
    <citation type="submission" date="2020-08" db="EMBL/GenBank/DDBJ databases">
        <title>Enterococcus faecalis SF28073 genome assembly.</title>
        <authorList>
            <person name="Duerkop B.A."/>
            <person name="Johnson C.N."/>
        </authorList>
    </citation>
    <scope>NUCLEOTIDE SEQUENCE [LARGE SCALE GENOMIC DNA]</scope>
    <source>
        <strain evidence="6 17">SF28073</strain>
    </source>
</reference>
<reference evidence="5 12" key="1">
    <citation type="submission" date="2018-04" db="EMBL/GenBank/DDBJ databases">
        <authorList>
            <person name="Van Tyne D."/>
        </authorList>
    </citation>
    <scope>NUCLEOTIDE SEQUENCE [LARGE SCALE GENOMIC DNA]</scope>
    <source>
        <strain evidence="5 12">B2535</strain>
    </source>
</reference>
<proteinExistence type="predicted"/>
<evidence type="ECO:0000313" key="19">
    <source>
        <dbReference type="Proteomes" id="UP001222182"/>
    </source>
</evidence>
<evidence type="ECO:0000313" key="11">
    <source>
        <dbReference type="EMBL" id="WER41625.1"/>
    </source>
</evidence>
<sequence length="73" mass="8526">MNLTVEQWLAVITFLGGIIFALMKFYHVFSQLEDSMKELKEAVERLNNHEIRISRLEEQNKTLFRGIGGNKND</sequence>
<name>A0A2R6U1A5_ENTFL</name>
<evidence type="ECO:0000313" key="12">
    <source>
        <dbReference type="Proteomes" id="UP000244140"/>
    </source>
</evidence>
<dbReference type="Proteomes" id="UP001221642">
    <property type="component" value="Chromosome"/>
</dbReference>
<dbReference type="Proteomes" id="UP000429730">
    <property type="component" value="Unassembled WGS sequence"/>
</dbReference>
<dbReference type="Proteomes" id="UP000244140">
    <property type="component" value="Unassembled WGS sequence"/>
</dbReference>
<protein>
    <submittedName>
        <fullName evidence="8">Uncharacterized protein</fullName>
    </submittedName>
</protein>
<dbReference type="EMBL" id="JAREWH010000008">
    <property type="protein sequence ID" value="MDN3192758.1"/>
    <property type="molecule type" value="Genomic_DNA"/>
</dbReference>
<feature type="transmembrane region" description="Helical" evidence="2">
    <location>
        <begin position="6"/>
        <end position="26"/>
    </location>
</feature>
<dbReference type="RefSeq" id="WP_002364191.1">
    <property type="nucleotide sequence ID" value="NZ_AP026721.1"/>
</dbReference>
<evidence type="ECO:0000256" key="2">
    <source>
        <dbReference type="SAM" id="Phobius"/>
    </source>
</evidence>
<reference evidence="11 19" key="9">
    <citation type="submission" date="2023-03" db="EMBL/GenBank/DDBJ databases">
        <title>Complete genome sequence of an Enterococcus faecalis urinary isolate.</title>
        <authorList>
            <person name="Brauer A.L."/>
            <person name="Armbruster C.E."/>
        </authorList>
    </citation>
    <scope>NUCLEOTIDE SEQUENCE [LARGE SCALE GENOMIC DNA]</scope>
    <source>
        <strain evidence="11 19">3143</strain>
    </source>
</reference>
<dbReference type="Proteomes" id="UP000254396">
    <property type="component" value="Unassembled WGS sequence"/>
</dbReference>
<dbReference type="EMBL" id="CP060804">
    <property type="protein sequence ID" value="QNP37931.1"/>
    <property type="molecule type" value="Genomic_DNA"/>
</dbReference>
<evidence type="ECO:0000313" key="9">
    <source>
        <dbReference type="EMBL" id="STP65906.1"/>
    </source>
</evidence>
<reference evidence="9 13" key="2">
    <citation type="submission" date="2018-06" db="EMBL/GenBank/DDBJ databases">
        <authorList>
            <consortium name="Pathogen Informatics"/>
            <person name="Doyle S."/>
        </authorList>
    </citation>
    <scope>NUCLEOTIDE SEQUENCE [LARGE SCALE GENOMIC DNA]</scope>
    <source>
        <strain evidence="9 13">NCTC13379</strain>
    </source>
</reference>
<dbReference type="EMBL" id="WVTJ01000027">
    <property type="protein sequence ID" value="MXS53528.1"/>
    <property type="molecule type" value="Genomic_DNA"/>
</dbReference>
<feature type="coiled-coil region" evidence="1">
    <location>
        <begin position="29"/>
        <end position="66"/>
    </location>
</feature>
<dbReference type="Proteomes" id="UP000292223">
    <property type="component" value="Unassembled WGS sequence"/>
</dbReference>
<dbReference type="KEGG" id="ene:ENT_13380"/>
<dbReference type="EMBL" id="CP119528">
    <property type="protein sequence ID" value="WER41625.1"/>
    <property type="molecule type" value="Genomic_DNA"/>
</dbReference>
<gene>
    <name evidence="5" type="ORF">DAI13_10010</name>
    <name evidence="7" type="ORF">EGW16_12185</name>
    <name evidence="8" type="ORF">EU507_16415</name>
    <name evidence="4" type="ORF">GTI81_12540</name>
    <name evidence="6" type="ORF">H9Q64_01110</name>
    <name evidence="9" type="ORF">NCTC13379_01852</name>
    <name evidence="11" type="ORF">P0083_09800</name>
    <name evidence="10" type="ORF">P0D81_12265</name>
    <name evidence="3" type="ORF">P0E79_09725</name>
</gene>
<dbReference type="Proteomes" id="UP000281488">
    <property type="component" value="Unassembled WGS sequence"/>
</dbReference>
<evidence type="ECO:0000313" key="14">
    <source>
        <dbReference type="Proteomes" id="UP000281488"/>
    </source>
</evidence>
<reference evidence="7 14" key="3">
    <citation type="submission" date="2018-10" db="EMBL/GenBank/DDBJ databases">
        <title>Genotypes and phenotypes of Enterococci isolated from broiler chickens.</title>
        <authorList>
            <person name="Muhammad A.R."/>
            <person name="Diarra M.S."/>
        </authorList>
    </citation>
    <scope>NUCLEOTIDE SEQUENCE [LARGE SCALE GENOMIC DNA]</scope>
    <source>
        <strain evidence="7 14">LIT2 A36'</strain>
    </source>
</reference>
<dbReference type="Proteomes" id="UP000516122">
    <property type="component" value="Chromosome"/>
</dbReference>
<evidence type="ECO:0000313" key="16">
    <source>
        <dbReference type="Proteomes" id="UP000429730"/>
    </source>
</evidence>
<evidence type="ECO:0000313" key="10">
    <source>
        <dbReference type="EMBL" id="WEH21808.1"/>
    </source>
</evidence>
<evidence type="ECO:0000313" key="15">
    <source>
        <dbReference type="Proteomes" id="UP000292223"/>
    </source>
</evidence>
<accession>A0A2R6U1A5</accession>
<evidence type="ECO:0000313" key="3">
    <source>
        <dbReference type="EMBL" id="MDN3192758.1"/>
    </source>
</evidence>
<dbReference type="AlphaFoldDB" id="A0A2R6U1A5"/>
<evidence type="ECO:0000313" key="5">
    <source>
        <dbReference type="EMBL" id="PTN78066.1"/>
    </source>
</evidence>
<keyword evidence="2" id="KW-0812">Transmembrane</keyword>
<evidence type="ECO:0000313" key="4">
    <source>
        <dbReference type="EMBL" id="MXS53528.1"/>
    </source>
</evidence>
<dbReference type="Proteomes" id="UP001173174">
    <property type="component" value="Unassembled WGS sequence"/>
</dbReference>
<dbReference type="EMBL" id="PZZH01000001">
    <property type="protein sequence ID" value="PTN78066.1"/>
    <property type="molecule type" value="Genomic_DNA"/>
</dbReference>
<keyword evidence="2" id="KW-0472">Membrane</keyword>
<evidence type="ECO:0000313" key="6">
    <source>
        <dbReference type="EMBL" id="QNP37931.1"/>
    </source>
</evidence>
<evidence type="ECO:0000313" key="7">
    <source>
        <dbReference type="EMBL" id="ROX31369.1"/>
    </source>
</evidence>
<evidence type="ECO:0000313" key="17">
    <source>
        <dbReference type="Proteomes" id="UP000516122"/>
    </source>
</evidence>
<evidence type="ECO:0000313" key="18">
    <source>
        <dbReference type="Proteomes" id="UP001221642"/>
    </source>
</evidence>